<comment type="caution">
    <text evidence="1">The sequence shown here is derived from an EMBL/GenBank/DDBJ whole genome shotgun (WGS) entry which is preliminary data.</text>
</comment>
<dbReference type="RefSeq" id="WP_394488152.1">
    <property type="nucleotide sequence ID" value="NZ_JBIGIA010000007.1"/>
</dbReference>
<keyword evidence="2" id="KW-1185">Reference proteome</keyword>
<reference evidence="1 2" key="1">
    <citation type="submission" date="2024-09" db="EMBL/GenBank/DDBJ databases">
        <title>Novel species of the genus Pelomonas and Roseateles isolated from streams.</title>
        <authorList>
            <person name="Lu H."/>
        </authorList>
    </citation>
    <scope>NUCLEOTIDE SEQUENCE [LARGE SCALE GENOMIC DNA]</scope>
    <source>
        <strain evidence="1 2">BYS96W</strain>
    </source>
</reference>
<accession>A0ABW7G5T5</accession>
<dbReference type="EMBL" id="JBIGIA010000007">
    <property type="protein sequence ID" value="MFG6457311.1"/>
    <property type="molecule type" value="Genomic_DNA"/>
</dbReference>
<dbReference type="InterPro" id="IPR021490">
    <property type="entry name" value="DUF3144"/>
</dbReference>
<dbReference type="Proteomes" id="UP001606305">
    <property type="component" value="Unassembled WGS sequence"/>
</dbReference>
<name>A0ABW7G5T5_9BURK</name>
<protein>
    <submittedName>
        <fullName evidence="1">DUF3144 domain-containing protein</fullName>
    </submittedName>
</protein>
<proteinExistence type="predicted"/>
<gene>
    <name evidence="1" type="ORF">ACG00X_10755</name>
</gene>
<sequence length="98" mass="11143">MPTDADENFYARADQHIHLSNDQLADEPGRGKVSASMLFAASRFNAWVSACGFQSGEQMAQAREETLAYFVEQYRLMLEEHLDDYIANFDRHMAPAQP</sequence>
<dbReference type="Pfam" id="PF11342">
    <property type="entry name" value="DUF3144"/>
    <property type="match status" value="1"/>
</dbReference>
<evidence type="ECO:0000313" key="1">
    <source>
        <dbReference type="EMBL" id="MFG6457311.1"/>
    </source>
</evidence>
<evidence type="ECO:0000313" key="2">
    <source>
        <dbReference type="Proteomes" id="UP001606305"/>
    </source>
</evidence>
<dbReference type="Gene3D" id="1.10.287.3020">
    <property type="match status" value="1"/>
</dbReference>
<organism evidence="1 2">
    <name type="scientific">Pelomonas nitida</name>
    <dbReference type="NCBI Taxonomy" id="3299027"/>
    <lineage>
        <taxon>Bacteria</taxon>
        <taxon>Pseudomonadati</taxon>
        <taxon>Pseudomonadota</taxon>
        <taxon>Betaproteobacteria</taxon>
        <taxon>Burkholderiales</taxon>
        <taxon>Sphaerotilaceae</taxon>
        <taxon>Roseateles</taxon>
    </lineage>
</organism>